<feature type="transmembrane region" description="Helical" evidence="7">
    <location>
        <begin position="168"/>
        <end position="188"/>
    </location>
</feature>
<comment type="subcellular location">
    <subcellularLocation>
        <location evidence="1">Cell membrane</location>
        <topology evidence="1">Multi-pass membrane protein</topology>
    </subcellularLocation>
</comment>
<keyword evidence="3" id="KW-1003">Cell membrane</keyword>
<dbReference type="GO" id="GO:0005886">
    <property type="term" value="C:plasma membrane"/>
    <property type="evidence" value="ECO:0007669"/>
    <property type="project" value="UniProtKB-SubCell"/>
</dbReference>
<organism evidence="8 9">
    <name type="scientific">Ileibacterium valens</name>
    <dbReference type="NCBI Taxonomy" id="1862668"/>
    <lineage>
        <taxon>Bacteria</taxon>
        <taxon>Bacillati</taxon>
        <taxon>Bacillota</taxon>
        <taxon>Erysipelotrichia</taxon>
        <taxon>Erysipelotrichales</taxon>
        <taxon>Erysipelotrichaceae</taxon>
        <taxon>Ileibacterium</taxon>
    </lineage>
</organism>
<dbReference type="Proteomes" id="UP000186341">
    <property type="component" value="Unassembled WGS sequence"/>
</dbReference>
<keyword evidence="6 7" id="KW-0472">Membrane</keyword>
<dbReference type="PANTHER" id="PTHR43549:SF3">
    <property type="entry name" value="MULTIDRUG RESISTANCE PROTEIN YPNP-RELATED"/>
    <property type="match status" value="1"/>
</dbReference>
<evidence type="ECO:0000256" key="2">
    <source>
        <dbReference type="ARBA" id="ARBA00022448"/>
    </source>
</evidence>
<comment type="caution">
    <text evidence="8">The sequence shown here is derived from an EMBL/GenBank/DDBJ whole genome shotgun (WGS) entry which is preliminary data.</text>
</comment>
<keyword evidence="5 7" id="KW-1133">Transmembrane helix</keyword>
<dbReference type="CDD" id="cd13138">
    <property type="entry name" value="MATE_yoeA_like"/>
    <property type="match status" value="1"/>
</dbReference>
<accession>A0A1U7NCJ8</accession>
<dbReference type="NCBIfam" id="TIGR00797">
    <property type="entry name" value="matE"/>
    <property type="match status" value="1"/>
</dbReference>
<dbReference type="Pfam" id="PF01554">
    <property type="entry name" value="MatE"/>
    <property type="match status" value="2"/>
</dbReference>
<feature type="transmembrane region" description="Helical" evidence="7">
    <location>
        <begin position="136"/>
        <end position="156"/>
    </location>
</feature>
<evidence type="ECO:0000313" key="8">
    <source>
        <dbReference type="EMBL" id="OLU36298.1"/>
    </source>
</evidence>
<dbReference type="AlphaFoldDB" id="A0A1U7NCJ8"/>
<evidence type="ECO:0000256" key="3">
    <source>
        <dbReference type="ARBA" id="ARBA00022475"/>
    </source>
</evidence>
<feature type="transmembrane region" description="Helical" evidence="7">
    <location>
        <begin position="361"/>
        <end position="380"/>
    </location>
</feature>
<feature type="transmembrane region" description="Helical" evidence="7">
    <location>
        <begin position="392"/>
        <end position="410"/>
    </location>
</feature>
<protein>
    <recommendedName>
        <fullName evidence="10">MATE family efflux transporter</fullName>
    </recommendedName>
</protein>
<feature type="transmembrane region" description="Helical" evidence="7">
    <location>
        <begin position="416"/>
        <end position="436"/>
    </location>
</feature>
<evidence type="ECO:0000313" key="9">
    <source>
        <dbReference type="Proteomes" id="UP000186341"/>
    </source>
</evidence>
<dbReference type="InterPro" id="IPR052031">
    <property type="entry name" value="Membrane_Transporter-Flippase"/>
</dbReference>
<keyword evidence="9" id="KW-1185">Reference proteome</keyword>
<feature type="transmembrane region" description="Helical" evidence="7">
    <location>
        <begin position="235"/>
        <end position="260"/>
    </location>
</feature>
<dbReference type="EMBL" id="MPJW01000283">
    <property type="protein sequence ID" value="OLU36298.1"/>
    <property type="molecule type" value="Genomic_DNA"/>
</dbReference>
<dbReference type="PIRSF" id="PIRSF006603">
    <property type="entry name" value="DinF"/>
    <property type="match status" value="1"/>
</dbReference>
<keyword evidence="4 7" id="KW-0812">Transmembrane</keyword>
<keyword evidence="2" id="KW-0813">Transport</keyword>
<feature type="transmembrane region" description="Helical" evidence="7">
    <location>
        <begin position="320"/>
        <end position="341"/>
    </location>
</feature>
<dbReference type="InterPro" id="IPR048279">
    <property type="entry name" value="MdtK-like"/>
</dbReference>
<evidence type="ECO:0000256" key="5">
    <source>
        <dbReference type="ARBA" id="ARBA00022989"/>
    </source>
</evidence>
<feature type="transmembrane region" description="Helical" evidence="7">
    <location>
        <begin position="53"/>
        <end position="78"/>
    </location>
</feature>
<dbReference type="GO" id="GO:0042910">
    <property type="term" value="F:xenobiotic transmembrane transporter activity"/>
    <property type="evidence" value="ECO:0007669"/>
    <property type="project" value="InterPro"/>
</dbReference>
<reference evidence="8 9" key="1">
    <citation type="submission" date="2016-11" db="EMBL/GenBank/DDBJ databases">
        <title>Description of two novel members of the family Erysipelotrichaceae: Ileibacterium lipovorans gen. nov., sp. nov. and Dubosiella newyorkensis, gen. nov., sp. nov.</title>
        <authorList>
            <person name="Cox L.M."/>
            <person name="Sohn J."/>
            <person name="Tyrrell K.L."/>
            <person name="Citron D.M."/>
            <person name="Lawson P.A."/>
            <person name="Patel N.B."/>
            <person name="Iizumi T."/>
            <person name="Perez-Perez G.I."/>
            <person name="Goldstein E.J."/>
            <person name="Blaser M.J."/>
        </authorList>
    </citation>
    <scope>NUCLEOTIDE SEQUENCE [LARGE SCALE GENOMIC DNA]</scope>
    <source>
        <strain evidence="8 9">NYU-BL-A3</strain>
    </source>
</reference>
<feature type="transmembrane region" description="Helical" evidence="7">
    <location>
        <begin position="98"/>
        <end position="124"/>
    </location>
</feature>
<dbReference type="GeneID" id="82203974"/>
<dbReference type="GO" id="GO:0015297">
    <property type="term" value="F:antiporter activity"/>
    <property type="evidence" value="ECO:0007669"/>
    <property type="project" value="InterPro"/>
</dbReference>
<feature type="transmembrane region" description="Helical" evidence="7">
    <location>
        <begin position="280"/>
        <end position="300"/>
    </location>
</feature>
<proteinExistence type="predicted"/>
<gene>
    <name evidence="8" type="ORF">BO222_12685</name>
</gene>
<dbReference type="OrthoDB" id="9776324at2"/>
<evidence type="ECO:0008006" key="10">
    <source>
        <dbReference type="Google" id="ProtNLM"/>
    </source>
</evidence>
<evidence type="ECO:0000256" key="4">
    <source>
        <dbReference type="ARBA" id="ARBA00022692"/>
    </source>
</evidence>
<dbReference type="PANTHER" id="PTHR43549">
    <property type="entry name" value="MULTIDRUG RESISTANCE PROTEIN YPNP-RELATED"/>
    <property type="match status" value="1"/>
</dbReference>
<dbReference type="InterPro" id="IPR002528">
    <property type="entry name" value="MATE_fam"/>
</dbReference>
<sequence>MENRFNLTKGPIASSLFQFALPYLITIFLQQLYGLADLFIAGQFDGTQVSAAISIGSQFMHMVTVVIIGLSMGTTVMVSRWMGAQDFKKASRSAGNTLTLFLGVSIALSIILLMSSDLIVTFLHVPADSIDECLKYLRICLAGIPVITAYNLVSCICRGCGDSVSPTIFVLAACILNIGLDVVFVGPMNMDASGAAWGTLLAQFFSVIIALTFLKRHPLPIQLRKEDFKPDPETMKSLLSIGVPIACQDGFIQVAFLIITMIGNMRGLTDAAAIGIVEKIISFLFMVPSALSQSLSAFAAQNIGAAKYGRAMQSLKISCITAVGYGALVVLLAWIAGAWMISLFIKDSQVVEAGAAYFRSYSFDTLGVGIHFCMASYFCAYQKSMISFIQNALSVILFRIPLAWLASIYFPQSLFWMGLAAPIGSLFQAFFCLVYFRRHLSLWNPKIIKTSTKRLS</sequence>
<feature type="transmembrane region" description="Helical" evidence="7">
    <location>
        <begin position="12"/>
        <end position="33"/>
    </location>
</feature>
<dbReference type="RefSeq" id="WP_075821115.1">
    <property type="nucleotide sequence ID" value="NZ_CAPFLH010000049.1"/>
</dbReference>
<evidence type="ECO:0000256" key="7">
    <source>
        <dbReference type="SAM" id="Phobius"/>
    </source>
</evidence>
<evidence type="ECO:0000256" key="6">
    <source>
        <dbReference type="ARBA" id="ARBA00023136"/>
    </source>
</evidence>
<evidence type="ECO:0000256" key="1">
    <source>
        <dbReference type="ARBA" id="ARBA00004651"/>
    </source>
</evidence>
<feature type="transmembrane region" description="Helical" evidence="7">
    <location>
        <begin position="194"/>
        <end position="214"/>
    </location>
</feature>
<name>A0A1U7NCJ8_9FIRM</name>